<dbReference type="EMBL" id="AWSU01000244">
    <property type="protein sequence ID" value="ERI75542.1"/>
    <property type="molecule type" value="Genomic_DNA"/>
</dbReference>
<organism evidence="1 2">
    <name type="scientific">[Clostridium] symbiosum ATCC 14940</name>
    <dbReference type="NCBI Taxonomy" id="411472"/>
    <lineage>
        <taxon>Bacteria</taxon>
        <taxon>Bacillati</taxon>
        <taxon>Bacillota</taxon>
        <taxon>Clostridia</taxon>
        <taxon>Lachnospirales</taxon>
        <taxon>Lachnospiraceae</taxon>
        <taxon>Otoolea</taxon>
    </lineage>
</organism>
<evidence type="ECO:0000313" key="1">
    <source>
        <dbReference type="EMBL" id="ERI75542.1"/>
    </source>
</evidence>
<proteinExistence type="predicted"/>
<dbReference type="Proteomes" id="UP000016491">
    <property type="component" value="Unassembled WGS sequence"/>
</dbReference>
<accession>A0ABC9TVM7</accession>
<evidence type="ECO:0000313" key="2">
    <source>
        <dbReference type="Proteomes" id="UP000016491"/>
    </source>
</evidence>
<reference evidence="1 2" key="1">
    <citation type="submission" date="2013-07" db="EMBL/GenBank/DDBJ databases">
        <authorList>
            <person name="Weinstock G."/>
            <person name="Sodergren E."/>
            <person name="Wylie T."/>
            <person name="Fulton L."/>
            <person name="Fulton R."/>
            <person name="Fronick C."/>
            <person name="O'Laughlin M."/>
            <person name="Godfrey J."/>
            <person name="Miner T."/>
            <person name="Herter B."/>
            <person name="Appelbaum E."/>
            <person name="Cordes M."/>
            <person name="Lek S."/>
            <person name="Wollam A."/>
            <person name="Pepin K.H."/>
            <person name="Palsikar V.B."/>
            <person name="Mitreva M."/>
            <person name="Wilson R.K."/>
        </authorList>
    </citation>
    <scope>NUCLEOTIDE SEQUENCE [LARGE SCALE GENOMIC DNA]</scope>
    <source>
        <strain evidence="1 2">ATCC 14940</strain>
    </source>
</reference>
<sequence>MITESPDGWKRMSGELPKMVSELHCRSMNGIEAWPAGRLFILSSDGNKVR</sequence>
<protein>
    <recommendedName>
        <fullName evidence="3">Glucose/Sorbosone dehydrogenase domain-containing protein</fullName>
    </recommendedName>
</protein>
<evidence type="ECO:0008006" key="3">
    <source>
        <dbReference type="Google" id="ProtNLM"/>
    </source>
</evidence>
<dbReference type="AlphaFoldDB" id="A0ABC9TVM7"/>
<name>A0ABC9TVM7_CLOSY</name>
<gene>
    <name evidence="1" type="ORF">CLOSYM_03174</name>
</gene>
<comment type="caution">
    <text evidence="1">The sequence shown here is derived from an EMBL/GenBank/DDBJ whole genome shotgun (WGS) entry which is preliminary data.</text>
</comment>